<keyword evidence="4" id="KW-1185">Reference proteome</keyword>
<feature type="domain" description="Thioredoxin" evidence="2">
    <location>
        <begin position="251"/>
        <end position="395"/>
    </location>
</feature>
<feature type="transmembrane region" description="Helical" evidence="1">
    <location>
        <begin position="123"/>
        <end position="146"/>
    </location>
</feature>
<dbReference type="PANTHER" id="PTHR42852:SF13">
    <property type="entry name" value="PROTEIN DIPZ"/>
    <property type="match status" value="1"/>
</dbReference>
<keyword evidence="1" id="KW-0472">Membrane</keyword>
<dbReference type="PROSITE" id="PS51352">
    <property type="entry name" value="THIOREDOXIN_2"/>
    <property type="match status" value="1"/>
</dbReference>
<keyword evidence="1" id="KW-1133">Transmembrane helix</keyword>
<dbReference type="EMBL" id="FOAN01000003">
    <property type="protein sequence ID" value="SEL30349.1"/>
    <property type="molecule type" value="Genomic_DNA"/>
</dbReference>
<evidence type="ECO:0000256" key="1">
    <source>
        <dbReference type="SAM" id="Phobius"/>
    </source>
</evidence>
<dbReference type="Pfam" id="PF17991">
    <property type="entry name" value="Thioredoxin_10"/>
    <property type="match status" value="1"/>
</dbReference>
<dbReference type="OrthoDB" id="9811352at2"/>
<dbReference type="InterPro" id="IPR041017">
    <property type="entry name" value="Thioredoxin_10"/>
</dbReference>
<proteinExistence type="predicted"/>
<dbReference type="InterPro" id="IPR013740">
    <property type="entry name" value="Redoxin"/>
</dbReference>
<feature type="transmembrane region" description="Helical" evidence="1">
    <location>
        <begin position="77"/>
        <end position="102"/>
    </location>
</feature>
<feature type="transmembrane region" description="Helical" evidence="1">
    <location>
        <begin position="158"/>
        <end position="178"/>
    </location>
</feature>
<evidence type="ECO:0000313" key="4">
    <source>
        <dbReference type="Proteomes" id="UP000199664"/>
    </source>
</evidence>
<dbReference type="SUPFAM" id="SSF52833">
    <property type="entry name" value="Thioredoxin-like"/>
    <property type="match status" value="1"/>
</dbReference>
<name>A0A1H7P430_9HYPH</name>
<feature type="transmembrane region" description="Helical" evidence="1">
    <location>
        <begin position="199"/>
        <end position="215"/>
    </location>
</feature>
<dbReference type="STRING" id="1036779.SAMN04515666_103358"/>
<gene>
    <name evidence="3" type="ORF">SAMN04515666_103358</name>
</gene>
<dbReference type="RefSeq" id="WP_091833487.1">
    <property type="nucleotide sequence ID" value="NZ_FOAN01000003.1"/>
</dbReference>
<dbReference type="CDD" id="cd03012">
    <property type="entry name" value="TlpA_like_DipZ_like"/>
    <property type="match status" value="1"/>
</dbReference>
<feature type="transmembrane region" description="Helical" evidence="1">
    <location>
        <begin position="6"/>
        <end position="27"/>
    </location>
</feature>
<organism evidence="3 4">
    <name type="scientific">Bosea lupini</name>
    <dbReference type="NCBI Taxonomy" id="1036779"/>
    <lineage>
        <taxon>Bacteria</taxon>
        <taxon>Pseudomonadati</taxon>
        <taxon>Pseudomonadota</taxon>
        <taxon>Alphaproteobacteria</taxon>
        <taxon>Hyphomicrobiales</taxon>
        <taxon>Boseaceae</taxon>
        <taxon>Bosea</taxon>
    </lineage>
</organism>
<dbReference type="AlphaFoldDB" id="A0A1H7P430"/>
<dbReference type="InterPro" id="IPR013766">
    <property type="entry name" value="Thioredoxin_domain"/>
</dbReference>
<keyword evidence="1" id="KW-0812">Transmembrane</keyword>
<dbReference type="Proteomes" id="UP000199664">
    <property type="component" value="Unassembled WGS sequence"/>
</dbReference>
<dbReference type="InterPro" id="IPR036249">
    <property type="entry name" value="Thioredoxin-like_sf"/>
</dbReference>
<feature type="transmembrane region" description="Helical" evidence="1">
    <location>
        <begin position="39"/>
        <end position="65"/>
    </location>
</feature>
<sequence length="570" mass="59946">MNFALAYLAGVLTIASPCILPVLPFVLTRAGQPFRTSTLPMLFGMALAFAGVASLAAVAGSWAIALNQHGRSVALGFVALFGLALLLPALATRLAAPLTALGERLARVAGTEGRTDPRPAYSALLGVATGLLWTPCAGPVLGLILAGAALGGPSLTTALLLFAYAAGAATALAAVLLLGKRLLAWTRRPAASIESLRRGLGVAVIASSLAIAFGFDTSVLTRLSAPTTAAIEQRLLDIAMPAAPSLVTTALAQPASKPLFGARQWLDREPITSESVRGKVVLVNFWTYSCINCLRTLPYVRAWAEKYRDQGLVVVGVHTPEFAFEKDPANVRKAVAALGVSYPVAIDNDYAVWRTFGNQAWPARYFVDAQGRIRHHEFGEGDYAASEKVIQSLLAEAGNAVGPGVAKVSGEGAQGAPDFANLRSPETYLGHARTNGFASPGGIKADAPATYEAAASPRLNQWSLSGSWTVAGEFAVSQQAGGRINHRFHARDLHLVMGRVPRSPPVRFRVTIDGAAPGSAHGADIDAEGYGTIGDERLYQLVRQDGPVKPRDFSIEFLDPGARAYAFTFG</sequence>
<dbReference type="Gene3D" id="3.40.30.10">
    <property type="entry name" value="Glutaredoxin"/>
    <property type="match status" value="1"/>
</dbReference>
<dbReference type="PANTHER" id="PTHR42852">
    <property type="entry name" value="THIOL:DISULFIDE INTERCHANGE PROTEIN DSBE"/>
    <property type="match status" value="1"/>
</dbReference>
<evidence type="ECO:0000259" key="2">
    <source>
        <dbReference type="PROSITE" id="PS51352"/>
    </source>
</evidence>
<reference evidence="4" key="1">
    <citation type="submission" date="2016-10" db="EMBL/GenBank/DDBJ databases">
        <authorList>
            <person name="Varghese N."/>
            <person name="Submissions S."/>
        </authorList>
    </citation>
    <scope>NUCLEOTIDE SEQUENCE [LARGE SCALE GENOMIC DNA]</scope>
    <source>
        <strain evidence="4">LMG 26383,CCUG 61248,R- 45681</strain>
    </source>
</reference>
<dbReference type="Pfam" id="PF08534">
    <property type="entry name" value="Redoxin"/>
    <property type="match status" value="1"/>
</dbReference>
<dbReference type="InterPro" id="IPR050553">
    <property type="entry name" value="Thioredoxin_ResA/DsbE_sf"/>
</dbReference>
<dbReference type="Gene3D" id="2.60.120.260">
    <property type="entry name" value="Galactose-binding domain-like"/>
    <property type="match status" value="1"/>
</dbReference>
<protein>
    <submittedName>
        <fullName evidence="3">Cytochrome c biogenesis protein CcdA</fullName>
    </submittedName>
</protein>
<accession>A0A1H7P430</accession>
<dbReference type="GO" id="GO:0016491">
    <property type="term" value="F:oxidoreductase activity"/>
    <property type="evidence" value="ECO:0007669"/>
    <property type="project" value="InterPro"/>
</dbReference>
<evidence type="ECO:0000313" key="3">
    <source>
        <dbReference type="EMBL" id="SEL30349.1"/>
    </source>
</evidence>